<feature type="domain" description="CRISPR type III-associated protein" evidence="3">
    <location>
        <begin position="25"/>
        <end position="163"/>
    </location>
</feature>
<dbReference type="EMBL" id="BMMX01000024">
    <property type="protein sequence ID" value="GGL05103.1"/>
    <property type="molecule type" value="Genomic_DNA"/>
</dbReference>
<dbReference type="AlphaFoldDB" id="A0A8J3C1G5"/>
<comment type="caution">
    <text evidence="4">The sequence shown here is derived from an EMBL/GenBank/DDBJ whole genome shotgun (WGS) entry which is preliminary data.</text>
</comment>
<organism evidence="4 5">
    <name type="scientific">Mangrovihabitans endophyticus</name>
    <dbReference type="NCBI Taxonomy" id="1751298"/>
    <lineage>
        <taxon>Bacteria</taxon>
        <taxon>Bacillati</taxon>
        <taxon>Actinomycetota</taxon>
        <taxon>Actinomycetes</taxon>
        <taxon>Micromonosporales</taxon>
        <taxon>Micromonosporaceae</taxon>
        <taxon>Mangrovihabitans</taxon>
    </lineage>
</organism>
<reference evidence="4" key="2">
    <citation type="submission" date="2020-09" db="EMBL/GenBank/DDBJ databases">
        <authorList>
            <person name="Sun Q."/>
            <person name="Zhou Y."/>
        </authorList>
    </citation>
    <scope>NUCLEOTIDE SEQUENCE</scope>
    <source>
        <strain evidence="4">CGMCC 4.7299</strain>
    </source>
</reference>
<dbReference type="InterPro" id="IPR052216">
    <property type="entry name" value="CRISPR_Csm3_endoribonuclease"/>
</dbReference>
<dbReference type="Pfam" id="PF03787">
    <property type="entry name" value="RAMPs"/>
    <property type="match status" value="1"/>
</dbReference>
<protein>
    <recommendedName>
        <fullName evidence="3">CRISPR type III-associated protein domain-containing protein</fullName>
    </recommendedName>
</protein>
<dbReference type="PANTHER" id="PTHR35579">
    <property type="entry name" value="CRISPR SYSTEM CMS ENDORIBONUCLEASE CSM3"/>
    <property type="match status" value="1"/>
</dbReference>
<sequence length="190" mass="20608">MSTLDFTITFHTGFRVATGNARDGLDDTVNADDPLPASTLKGLMRAAARTLLPPDGTTDHPLVVAVFGDRHHPSPWNWSSADFADPPTRHPRAHVAIDPETGTAARDMLRFAEEHWATTATFDVLRTGPLPAEDADRHRMLLAAAGCAVHALGSDRRRGLGWVTVTCPDRPPTHADIDRLLNLRTAETPA</sequence>
<name>A0A8J3C1G5_9ACTN</name>
<dbReference type="PANTHER" id="PTHR35579:SF3">
    <property type="entry name" value="CRISPR SYSTEM CMS ENDORIBONUCLEASE CSM3"/>
    <property type="match status" value="1"/>
</dbReference>
<evidence type="ECO:0000259" key="3">
    <source>
        <dbReference type="Pfam" id="PF03787"/>
    </source>
</evidence>
<dbReference type="RefSeq" id="WP_189081228.1">
    <property type="nucleotide sequence ID" value="NZ_BMMX01000024.1"/>
</dbReference>
<comment type="subunit">
    <text evidence="2">Part of the Csm effector complex that includes Cas10, Csm2, Csm3, Csm4 and Csm5.</text>
</comment>
<keyword evidence="1" id="KW-0051">Antiviral defense</keyword>
<accession>A0A8J3C1G5</accession>
<reference evidence="4" key="1">
    <citation type="journal article" date="2014" name="Int. J. Syst. Evol. Microbiol.">
        <title>Complete genome sequence of Corynebacterium casei LMG S-19264T (=DSM 44701T), isolated from a smear-ripened cheese.</title>
        <authorList>
            <consortium name="US DOE Joint Genome Institute (JGI-PGF)"/>
            <person name="Walter F."/>
            <person name="Albersmeier A."/>
            <person name="Kalinowski J."/>
            <person name="Ruckert C."/>
        </authorList>
    </citation>
    <scope>NUCLEOTIDE SEQUENCE</scope>
    <source>
        <strain evidence="4">CGMCC 4.7299</strain>
    </source>
</reference>
<dbReference type="Proteomes" id="UP000656042">
    <property type="component" value="Unassembled WGS sequence"/>
</dbReference>
<evidence type="ECO:0000313" key="4">
    <source>
        <dbReference type="EMBL" id="GGL05103.1"/>
    </source>
</evidence>
<dbReference type="InterPro" id="IPR005537">
    <property type="entry name" value="RAMP_III_fam"/>
</dbReference>
<keyword evidence="5" id="KW-1185">Reference proteome</keyword>
<gene>
    <name evidence="4" type="ORF">GCM10012284_44570</name>
</gene>
<proteinExistence type="predicted"/>
<evidence type="ECO:0000256" key="2">
    <source>
        <dbReference type="ARBA" id="ARBA00093789"/>
    </source>
</evidence>
<dbReference type="CDD" id="cd09726">
    <property type="entry name" value="RAMP_I_III"/>
    <property type="match status" value="1"/>
</dbReference>
<evidence type="ECO:0000256" key="1">
    <source>
        <dbReference type="ARBA" id="ARBA00023118"/>
    </source>
</evidence>
<dbReference type="GO" id="GO:0051607">
    <property type="term" value="P:defense response to virus"/>
    <property type="evidence" value="ECO:0007669"/>
    <property type="project" value="UniProtKB-KW"/>
</dbReference>
<evidence type="ECO:0000313" key="5">
    <source>
        <dbReference type="Proteomes" id="UP000656042"/>
    </source>
</evidence>